<keyword evidence="4" id="KW-0963">Cytoplasm</keyword>
<evidence type="ECO:0000256" key="1">
    <source>
        <dbReference type="ARBA" id="ARBA00004496"/>
    </source>
</evidence>
<dbReference type="SUPFAM" id="SSF81383">
    <property type="entry name" value="F-box domain"/>
    <property type="match status" value="1"/>
</dbReference>
<evidence type="ECO:0000259" key="8">
    <source>
        <dbReference type="PROSITE" id="PS50181"/>
    </source>
</evidence>
<dbReference type="UniPathway" id="UPA00143"/>
<comment type="pathway">
    <text evidence="2">Protein modification; protein ubiquitination.</text>
</comment>
<organism evidence="9 10">
    <name type="scientific">Panaeolus cyanescens</name>
    <dbReference type="NCBI Taxonomy" id="181874"/>
    <lineage>
        <taxon>Eukaryota</taxon>
        <taxon>Fungi</taxon>
        <taxon>Dikarya</taxon>
        <taxon>Basidiomycota</taxon>
        <taxon>Agaricomycotina</taxon>
        <taxon>Agaricomycetes</taxon>
        <taxon>Agaricomycetidae</taxon>
        <taxon>Agaricales</taxon>
        <taxon>Agaricineae</taxon>
        <taxon>Galeropsidaceae</taxon>
        <taxon>Panaeolus</taxon>
    </lineage>
</organism>
<evidence type="ECO:0000313" key="10">
    <source>
        <dbReference type="Proteomes" id="UP000284842"/>
    </source>
</evidence>
<dbReference type="Pfam" id="PF19270">
    <property type="entry name" value="FBO_C"/>
    <property type="match status" value="1"/>
</dbReference>
<evidence type="ECO:0000256" key="7">
    <source>
        <dbReference type="SAM" id="MobiDB-lite"/>
    </source>
</evidence>
<evidence type="ECO:0000313" key="9">
    <source>
        <dbReference type="EMBL" id="PPQ64215.1"/>
    </source>
</evidence>
<comment type="caution">
    <text evidence="9">The sequence shown here is derived from an EMBL/GenBank/DDBJ whole genome shotgun (WGS) entry which is preliminary data.</text>
</comment>
<dbReference type="FunCoup" id="A0A409VDQ4">
    <property type="interactions" value="62"/>
</dbReference>
<dbReference type="InterPro" id="IPR036181">
    <property type="entry name" value="MIT_dom_sf"/>
</dbReference>
<feature type="region of interest" description="Disordered" evidence="7">
    <location>
        <begin position="1"/>
        <end position="21"/>
    </location>
</feature>
<evidence type="ECO:0000256" key="3">
    <source>
        <dbReference type="ARBA" id="ARBA00019775"/>
    </source>
</evidence>
<dbReference type="InterPro" id="IPR045464">
    <property type="entry name" value="Hrt3/FBXO9_C"/>
</dbReference>
<feature type="region of interest" description="Disordered" evidence="7">
    <location>
        <begin position="37"/>
        <end position="75"/>
    </location>
</feature>
<dbReference type="InterPro" id="IPR001810">
    <property type="entry name" value="F-box_dom"/>
</dbReference>
<sequence length="502" mass="56199">MTPSATTAGKTATNEDSEELARFRQEWLDELKHRREAASAITAGGDSQSRDVGASQTSAGEIPKGPLTSPTRSTFGKRAATDAYKRHEAANLPDDALPASHPALTNAGIQVVTANLPPSLQNALKIYKDAVEHEQNGDLDEALLLYRRAFRIDDQVDRAFRREEKLKAILQSQTAVASSKGRTTGVDELAGRFEKVVSVKETGLPTTVAVATGSLAQLIKEFPAEVQFEPLVENEPIHLKVLPDELLVSVLKRLDPTSIERFGSVSRKARLLTLDSGVWRPLVKLIYRPPQIPDDEDLIEIMERCLYDYRRVFIEQPRIRMDGVYIAICHYIRPGLSENRWVNISHLITYHRYLRFYPNGQVLSLLVNEEHGPQQVIPMLKPTLRMKGFYIGTWKLEGTTVHLTDLIDASGRYFIPHATDTGPKAASIGTSVNTHANNMPAPEYAKYAFGMMLTLKSRPLGRWNKMEILGYESVKMDTGDSHPISLKHERPFWFSKVKSYGI</sequence>
<dbReference type="Proteomes" id="UP000284842">
    <property type="component" value="Unassembled WGS sequence"/>
</dbReference>
<reference evidence="9 10" key="1">
    <citation type="journal article" date="2018" name="Evol. Lett.">
        <title>Horizontal gene cluster transfer increased hallucinogenic mushroom diversity.</title>
        <authorList>
            <person name="Reynolds H.T."/>
            <person name="Vijayakumar V."/>
            <person name="Gluck-Thaler E."/>
            <person name="Korotkin H.B."/>
            <person name="Matheny P.B."/>
            <person name="Slot J.C."/>
        </authorList>
    </citation>
    <scope>NUCLEOTIDE SEQUENCE [LARGE SCALE GENOMIC DNA]</scope>
    <source>
        <strain evidence="9 10">2629</strain>
    </source>
</reference>
<dbReference type="GO" id="GO:0005737">
    <property type="term" value="C:cytoplasm"/>
    <property type="evidence" value="ECO:0007669"/>
    <property type="project" value="UniProtKB-SubCell"/>
</dbReference>
<feature type="compositionally biased region" description="Polar residues" evidence="7">
    <location>
        <begin position="1"/>
        <end position="14"/>
    </location>
</feature>
<dbReference type="PANTHER" id="PTHR12874:SF9">
    <property type="entry name" value="F-BOX ONLY PROTEIN 48"/>
    <property type="match status" value="1"/>
</dbReference>
<dbReference type="SUPFAM" id="SSF116846">
    <property type="entry name" value="MIT domain"/>
    <property type="match status" value="1"/>
</dbReference>
<protein>
    <recommendedName>
        <fullName evidence="3">F-box only protein 9</fullName>
    </recommendedName>
</protein>
<gene>
    <name evidence="9" type="ORF">CVT24_008591</name>
</gene>
<evidence type="ECO:0000256" key="2">
    <source>
        <dbReference type="ARBA" id="ARBA00004906"/>
    </source>
</evidence>
<keyword evidence="5" id="KW-0833">Ubl conjugation pathway</keyword>
<feature type="domain" description="F-box" evidence="8">
    <location>
        <begin position="236"/>
        <end position="282"/>
    </location>
</feature>
<dbReference type="EMBL" id="NHTK01006090">
    <property type="protein sequence ID" value="PPQ64215.1"/>
    <property type="molecule type" value="Genomic_DNA"/>
</dbReference>
<keyword evidence="10" id="KW-1185">Reference proteome</keyword>
<dbReference type="GO" id="GO:0031146">
    <property type="term" value="P:SCF-dependent proteasomal ubiquitin-dependent protein catabolic process"/>
    <property type="evidence" value="ECO:0007669"/>
    <property type="project" value="TreeGrafter"/>
</dbReference>
<dbReference type="GO" id="GO:0016567">
    <property type="term" value="P:protein ubiquitination"/>
    <property type="evidence" value="ECO:0007669"/>
    <property type="project" value="UniProtKB-UniPathway"/>
</dbReference>
<dbReference type="STRING" id="181874.A0A409VDQ4"/>
<proteinExistence type="predicted"/>
<evidence type="ECO:0000256" key="4">
    <source>
        <dbReference type="ARBA" id="ARBA00022490"/>
    </source>
</evidence>
<evidence type="ECO:0000256" key="5">
    <source>
        <dbReference type="ARBA" id="ARBA00022786"/>
    </source>
</evidence>
<evidence type="ECO:0000256" key="6">
    <source>
        <dbReference type="ARBA" id="ARBA00022803"/>
    </source>
</evidence>
<keyword evidence="6" id="KW-0802">TPR repeat</keyword>
<name>A0A409VDQ4_9AGAR</name>
<dbReference type="InterPro" id="IPR036047">
    <property type="entry name" value="F-box-like_dom_sf"/>
</dbReference>
<dbReference type="Gene3D" id="1.20.1280.50">
    <property type="match status" value="1"/>
</dbReference>
<dbReference type="Pfam" id="PF12937">
    <property type="entry name" value="F-box-like"/>
    <property type="match status" value="1"/>
</dbReference>
<dbReference type="AlphaFoldDB" id="A0A409VDQ4"/>
<dbReference type="OrthoDB" id="2117972at2759"/>
<dbReference type="PANTHER" id="PTHR12874">
    <property type="entry name" value="F-BOX ONLY PROTEIN 48-RELATED"/>
    <property type="match status" value="1"/>
</dbReference>
<comment type="subcellular location">
    <subcellularLocation>
        <location evidence="1">Cytoplasm</location>
    </subcellularLocation>
</comment>
<dbReference type="InParanoid" id="A0A409VDQ4"/>
<accession>A0A409VDQ4</accession>
<dbReference type="GO" id="GO:0019005">
    <property type="term" value="C:SCF ubiquitin ligase complex"/>
    <property type="evidence" value="ECO:0007669"/>
    <property type="project" value="TreeGrafter"/>
</dbReference>
<dbReference type="PROSITE" id="PS50181">
    <property type="entry name" value="FBOX"/>
    <property type="match status" value="1"/>
</dbReference>